<keyword evidence="1" id="KW-0812">Transmembrane</keyword>
<keyword evidence="1" id="KW-0472">Membrane</keyword>
<dbReference type="Proteomes" id="UP000218366">
    <property type="component" value="Unassembled WGS sequence"/>
</dbReference>
<dbReference type="AlphaFoldDB" id="A0A2A4B3F6"/>
<comment type="caution">
    <text evidence="2">The sequence shown here is derived from an EMBL/GenBank/DDBJ whole genome shotgun (WGS) entry which is preliminary data.</text>
</comment>
<sequence length="77" mass="8121">MRKFLVGLLVAIGVLLAGTTGLCIGRYPVSLPSLINQPRPMLLVSPFLLVGIIPCALGVIISKAGLCMKRSSDRDDA</sequence>
<gene>
    <name evidence="2" type="ORF">COC42_11965</name>
</gene>
<keyword evidence="1" id="KW-1133">Transmembrane helix</keyword>
<keyword evidence="3" id="KW-1185">Reference proteome</keyword>
<proteinExistence type="predicted"/>
<reference evidence="2 3" key="1">
    <citation type="submission" date="2017-09" db="EMBL/GenBank/DDBJ databases">
        <title>Sphingomonas spermidinifaciens 9NM-10, whole genome shotgun sequence.</title>
        <authorList>
            <person name="Feng G."/>
            <person name="Zhu H."/>
        </authorList>
    </citation>
    <scope>NUCLEOTIDE SEQUENCE [LARGE SCALE GENOMIC DNA]</scope>
    <source>
        <strain evidence="2 3">9NM-10</strain>
    </source>
</reference>
<feature type="transmembrane region" description="Helical" evidence="1">
    <location>
        <begin position="41"/>
        <end position="61"/>
    </location>
</feature>
<evidence type="ECO:0000313" key="2">
    <source>
        <dbReference type="EMBL" id="PCD02176.1"/>
    </source>
</evidence>
<evidence type="ECO:0000256" key="1">
    <source>
        <dbReference type="SAM" id="Phobius"/>
    </source>
</evidence>
<dbReference type="EMBL" id="NWMW01000002">
    <property type="protein sequence ID" value="PCD02176.1"/>
    <property type="molecule type" value="Genomic_DNA"/>
</dbReference>
<name>A0A2A4B3F6_9SPHN</name>
<evidence type="ECO:0000313" key="3">
    <source>
        <dbReference type="Proteomes" id="UP000218366"/>
    </source>
</evidence>
<organism evidence="2 3">
    <name type="scientific">Sphingomonas spermidinifaciens</name>
    <dbReference type="NCBI Taxonomy" id="1141889"/>
    <lineage>
        <taxon>Bacteria</taxon>
        <taxon>Pseudomonadati</taxon>
        <taxon>Pseudomonadota</taxon>
        <taxon>Alphaproteobacteria</taxon>
        <taxon>Sphingomonadales</taxon>
        <taxon>Sphingomonadaceae</taxon>
        <taxon>Sphingomonas</taxon>
    </lineage>
</organism>
<accession>A0A2A4B3F6</accession>
<protein>
    <recommendedName>
        <fullName evidence="4">DUF3955 domain-containing protein</fullName>
    </recommendedName>
</protein>
<evidence type="ECO:0008006" key="4">
    <source>
        <dbReference type="Google" id="ProtNLM"/>
    </source>
</evidence>